<keyword evidence="1" id="KW-0540">Nuclease</keyword>
<dbReference type="SUPFAM" id="SSF54060">
    <property type="entry name" value="His-Me finger endonucleases"/>
    <property type="match status" value="1"/>
</dbReference>
<dbReference type="GO" id="GO:0004519">
    <property type="term" value="F:endonuclease activity"/>
    <property type="evidence" value="ECO:0007669"/>
    <property type="project" value="UniProtKB-KW"/>
</dbReference>
<dbReference type="InterPro" id="IPR002711">
    <property type="entry name" value="HNH"/>
</dbReference>
<dbReference type="SMART" id="SM00507">
    <property type="entry name" value="HNHc"/>
    <property type="match status" value="1"/>
</dbReference>
<proteinExistence type="predicted"/>
<evidence type="ECO:0000256" key="1">
    <source>
        <dbReference type="ARBA" id="ARBA00022722"/>
    </source>
</evidence>
<organism evidence="4">
    <name type="scientific">Siphoviridae sp. ctF7F8</name>
    <dbReference type="NCBI Taxonomy" id="2826211"/>
    <lineage>
        <taxon>Viruses</taxon>
        <taxon>Duplodnaviria</taxon>
        <taxon>Heunggongvirae</taxon>
        <taxon>Uroviricota</taxon>
        <taxon>Caudoviricetes</taxon>
    </lineage>
</organism>
<dbReference type="CDD" id="cd00085">
    <property type="entry name" value="HNHc"/>
    <property type="match status" value="1"/>
</dbReference>
<dbReference type="Gene3D" id="1.10.30.50">
    <property type="match status" value="1"/>
</dbReference>
<evidence type="ECO:0000259" key="3">
    <source>
        <dbReference type="SMART" id="SM00507"/>
    </source>
</evidence>
<dbReference type="EMBL" id="BK014917">
    <property type="protein sequence ID" value="DAD82387.1"/>
    <property type="molecule type" value="Genomic_DNA"/>
</dbReference>
<evidence type="ECO:0000256" key="2">
    <source>
        <dbReference type="ARBA" id="ARBA00022801"/>
    </source>
</evidence>
<dbReference type="GO" id="GO:0016787">
    <property type="term" value="F:hydrolase activity"/>
    <property type="evidence" value="ECO:0007669"/>
    <property type="project" value="UniProtKB-KW"/>
</dbReference>
<reference evidence="4" key="1">
    <citation type="journal article" date="2021" name="Proc. Natl. Acad. Sci. U.S.A.">
        <title>A Catalog of Tens of Thousands of Viruses from Human Metagenomes Reveals Hidden Associations with Chronic Diseases.</title>
        <authorList>
            <person name="Tisza M.J."/>
            <person name="Buck C.B."/>
        </authorList>
    </citation>
    <scope>NUCLEOTIDE SEQUENCE</scope>
    <source>
        <strain evidence="4">CtF7F8</strain>
    </source>
</reference>
<protein>
    <submittedName>
        <fullName evidence="4">HNH endonuclease</fullName>
    </submittedName>
</protein>
<dbReference type="Pfam" id="PF01844">
    <property type="entry name" value="HNH"/>
    <property type="match status" value="1"/>
</dbReference>
<name>A0A8S5MKE3_9CAUD</name>
<keyword evidence="4" id="KW-0255">Endonuclease</keyword>
<dbReference type="GO" id="GO:0003676">
    <property type="term" value="F:nucleic acid binding"/>
    <property type="evidence" value="ECO:0007669"/>
    <property type="project" value="InterPro"/>
</dbReference>
<keyword evidence="2" id="KW-0378">Hydrolase</keyword>
<accession>A0A8S5MKE3</accession>
<dbReference type="InterPro" id="IPR003615">
    <property type="entry name" value="HNH_nuc"/>
</dbReference>
<dbReference type="InterPro" id="IPR044925">
    <property type="entry name" value="His-Me_finger_sf"/>
</dbReference>
<evidence type="ECO:0000313" key="4">
    <source>
        <dbReference type="EMBL" id="DAD82387.1"/>
    </source>
</evidence>
<sequence>MPTKPAHPCAYPNCPKLTHSRYCPEHTKLANKQYERYGRKYRPSKRYGRAWKRIRDNYAAAHPLCEMCLRQGRYTPTEQIHHKLPLSQGGTNDTQNLMALCKACHSRIHSEMGDRWNNKNSCHF</sequence>
<dbReference type="GO" id="GO:0008270">
    <property type="term" value="F:zinc ion binding"/>
    <property type="evidence" value="ECO:0007669"/>
    <property type="project" value="InterPro"/>
</dbReference>
<feature type="domain" description="HNH nuclease" evidence="3">
    <location>
        <begin position="53"/>
        <end position="106"/>
    </location>
</feature>
<dbReference type="PANTHER" id="PTHR41286">
    <property type="entry name" value="HNH NUCLEASE YAJD-RELATED"/>
    <property type="match status" value="1"/>
</dbReference>
<dbReference type="PANTHER" id="PTHR41286:SF1">
    <property type="entry name" value="HNH NUCLEASE YAJD-RELATED"/>
    <property type="match status" value="1"/>
</dbReference>